<gene>
    <name evidence="7" type="ORF">BJG266_LOCUS229</name>
    <name evidence="8" type="ORF">QVE165_LOCUS22525</name>
</gene>
<reference evidence="7" key="1">
    <citation type="submission" date="2021-02" db="EMBL/GenBank/DDBJ databases">
        <authorList>
            <person name="Nowell W R."/>
        </authorList>
    </citation>
    <scope>NUCLEOTIDE SEQUENCE</scope>
</reference>
<evidence type="ECO:0000256" key="2">
    <source>
        <dbReference type="ARBA" id="ARBA00023040"/>
    </source>
</evidence>
<proteinExistence type="predicted"/>
<protein>
    <submittedName>
        <fullName evidence="7">Uncharacterized protein</fullName>
    </submittedName>
</protein>
<keyword evidence="6" id="KW-0472">Membrane</keyword>
<dbReference type="SUPFAM" id="SSF81321">
    <property type="entry name" value="Family A G protein-coupled receptor-like"/>
    <property type="match status" value="1"/>
</dbReference>
<dbReference type="Proteomes" id="UP000663877">
    <property type="component" value="Unassembled WGS sequence"/>
</dbReference>
<evidence type="ECO:0000313" key="9">
    <source>
        <dbReference type="Proteomes" id="UP000663832"/>
    </source>
</evidence>
<keyword evidence="2" id="KW-0297">G-protein coupled receptor</keyword>
<dbReference type="EMBL" id="CAJNOI010000001">
    <property type="protein sequence ID" value="CAF0720605.1"/>
    <property type="molecule type" value="Genomic_DNA"/>
</dbReference>
<dbReference type="Proteomes" id="UP000663832">
    <property type="component" value="Unassembled WGS sequence"/>
</dbReference>
<feature type="region of interest" description="Disordered" evidence="5">
    <location>
        <begin position="513"/>
        <end position="557"/>
    </location>
</feature>
<evidence type="ECO:0000313" key="7">
    <source>
        <dbReference type="EMBL" id="CAF0720605.1"/>
    </source>
</evidence>
<dbReference type="GO" id="GO:0005886">
    <property type="term" value="C:plasma membrane"/>
    <property type="evidence" value="ECO:0007669"/>
    <property type="project" value="TreeGrafter"/>
</dbReference>
<evidence type="ECO:0000313" key="8">
    <source>
        <dbReference type="EMBL" id="CAF1141910.1"/>
    </source>
</evidence>
<evidence type="ECO:0000256" key="1">
    <source>
        <dbReference type="ARBA" id="ARBA00004141"/>
    </source>
</evidence>
<evidence type="ECO:0000256" key="6">
    <source>
        <dbReference type="SAM" id="Phobius"/>
    </source>
</evidence>
<feature type="transmembrane region" description="Helical" evidence="6">
    <location>
        <begin position="141"/>
        <end position="160"/>
    </location>
</feature>
<comment type="caution">
    <text evidence="7">The sequence shown here is derived from an EMBL/GenBank/DDBJ whole genome shotgun (WGS) entry which is preliminary data.</text>
</comment>
<keyword evidence="3" id="KW-0675">Receptor</keyword>
<dbReference type="AlphaFoldDB" id="A0A813MHS1"/>
<dbReference type="EMBL" id="CAJNOM010000149">
    <property type="protein sequence ID" value="CAF1141910.1"/>
    <property type="molecule type" value="Genomic_DNA"/>
</dbReference>
<evidence type="ECO:0000313" key="10">
    <source>
        <dbReference type="Proteomes" id="UP000663877"/>
    </source>
</evidence>
<keyword evidence="6" id="KW-0812">Transmembrane</keyword>
<dbReference type="Gene3D" id="1.20.1070.10">
    <property type="entry name" value="Rhodopsin 7-helix transmembrane proteins"/>
    <property type="match status" value="2"/>
</dbReference>
<evidence type="ECO:0000256" key="4">
    <source>
        <dbReference type="ARBA" id="ARBA00023224"/>
    </source>
</evidence>
<comment type="subcellular location">
    <subcellularLocation>
        <location evidence="1">Membrane</location>
        <topology evidence="1">Multi-pass membrane protein</topology>
    </subcellularLocation>
</comment>
<evidence type="ECO:0000256" key="5">
    <source>
        <dbReference type="SAM" id="MobiDB-lite"/>
    </source>
</evidence>
<dbReference type="GO" id="GO:0004930">
    <property type="term" value="F:G protein-coupled receptor activity"/>
    <property type="evidence" value="ECO:0007669"/>
    <property type="project" value="UniProtKB-KW"/>
</dbReference>
<sequence>MFLSKESINPRILCNVLAPIFICGFFGNIICIIVFLRRRFRTRSISVYFVALFFNDCLLLFISHVAKMLIFDASSSCWFNIYLSKFIDIIYYREMIYRQGLAVLTYNTTYTQISMLIFMFMSIQRVRTFSSLSYRESRMCALMLTLIAFIYGIIVSYIQLYDAFCIKELVLTKNQLLQIDLLINETKRSMNNKCTTNILTEVMNNSVNNSIGHISLSSMFSSSTFSILTSTNPTDTYQQMSVSPLINNNDSLDVNNNLMCYTENDWYRIRHRTIAYVHLQEYMSIDWLHEHATRSTCHLESILPNSLLSSIYNLTLPLLQSHPEEDYFHEHQFCTQTFHFIGSYANCTFPLSVETFQNWYKFLYDRRLSLKNRYTIGFIMGTFIPSCICIISSFTCLYYISNRPSIRKHSHSRAELRSLSLILVEILLSLMSALQSYIINFFTCHHLLFRLESDNCYGQSSNNILPNFLGSIVELLTSTSNILILMICGAQFRNELIEILRLRRFFPRDKHQQYTLTQQNESRHKRSKKSPPRRVTLSVGSSHNETNKTNSMPHEPSIDSIINSLHIKDISTSDYEQSNETSQCLAKSTTV</sequence>
<feature type="transmembrane region" description="Helical" evidence="6">
    <location>
        <begin position="12"/>
        <end position="35"/>
    </location>
</feature>
<dbReference type="PANTHER" id="PTHR45695:SF9">
    <property type="entry name" value="LEUCOKININ RECEPTOR"/>
    <property type="match status" value="1"/>
</dbReference>
<organism evidence="7 10">
    <name type="scientific">Adineta steineri</name>
    <dbReference type="NCBI Taxonomy" id="433720"/>
    <lineage>
        <taxon>Eukaryota</taxon>
        <taxon>Metazoa</taxon>
        <taxon>Spiralia</taxon>
        <taxon>Gnathifera</taxon>
        <taxon>Rotifera</taxon>
        <taxon>Eurotatoria</taxon>
        <taxon>Bdelloidea</taxon>
        <taxon>Adinetida</taxon>
        <taxon>Adinetidae</taxon>
        <taxon>Adineta</taxon>
    </lineage>
</organism>
<keyword evidence="6" id="KW-1133">Transmembrane helix</keyword>
<evidence type="ECO:0000256" key="3">
    <source>
        <dbReference type="ARBA" id="ARBA00023170"/>
    </source>
</evidence>
<feature type="transmembrane region" description="Helical" evidence="6">
    <location>
        <begin position="101"/>
        <end position="120"/>
    </location>
</feature>
<feature type="transmembrane region" description="Helical" evidence="6">
    <location>
        <begin position="421"/>
        <end position="448"/>
    </location>
</feature>
<feature type="compositionally biased region" description="Basic residues" evidence="5">
    <location>
        <begin position="523"/>
        <end position="532"/>
    </location>
</feature>
<name>A0A813MHS1_9BILA</name>
<keyword evidence="4" id="KW-0807">Transducer</keyword>
<feature type="transmembrane region" description="Helical" evidence="6">
    <location>
        <begin position="47"/>
        <end position="66"/>
    </location>
</feature>
<feature type="transmembrane region" description="Helical" evidence="6">
    <location>
        <begin position="376"/>
        <end position="400"/>
    </location>
</feature>
<feature type="compositionally biased region" description="Polar residues" evidence="5">
    <location>
        <begin position="538"/>
        <end position="552"/>
    </location>
</feature>
<dbReference type="OrthoDB" id="10022220at2759"/>
<accession>A0A813MHS1</accession>
<dbReference type="PANTHER" id="PTHR45695">
    <property type="entry name" value="LEUCOKININ RECEPTOR-RELATED"/>
    <property type="match status" value="1"/>
</dbReference>
<keyword evidence="9" id="KW-1185">Reference proteome</keyword>